<accession>A6KRI8</accession>
<protein>
    <submittedName>
        <fullName evidence="1">RCG41712</fullName>
    </submittedName>
</protein>
<reference evidence="1 2" key="1">
    <citation type="submission" date="2005-09" db="EMBL/GenBank/DDBJ databases">
        <authorList>
            <person name="Mural R.J."/>
            <person name="Li P.W."/>
            <person name="Adams M.D."/>
            <person name="Amanatides P.G."/>
            <person name="Baden-Tillson H."/>
            <person name="Barnstead M."/>
            <person name="Chin S.H."/>
            <person name="Dew I."/>
            <person name="Evans C.A."/>
            <person name="Ferriera S."/>
            <person name="Flanigan M."/>
            <person name="Fosler C."/>
            <person name="Glodek A."/>
            <person name="Gu Z."/>
            <person name="Holt R.A."/>
            <person name="Jennings D."/>
            <person name="Kraft C.L."/>
            <person name="Lu F."/>
            <person name="Nguyen T."/>
            <person name="Nusskern D.R."/>
            <person name="Pfannkoch C.M."/>
            <person name="Sitter C."/>
            <person name="Sutton G.G."/>
            <person name="Venter J.C."/>
            <person name="Wang Z."/>
            <person name="Woodage T."/>
            <person name="Zheng X.H."/>
            <person name="Zhong F."/>
        </authorList>
    </citation>
    <scope>NUCLEOTIDE SEQUENCE [LARGE SCALE GENOMIC DNA]</scope>
    <source>
        <strain>BN</strain>
        <strain evidence="2">Sprague-Dawley</strain>
    </source>
</reference>
<name>A6KRI8_RAT</name>
<dbReference type="Proteomes" id="UP000234681">
    <property type="component" value="Chromosome 18"/>
</dbReference>
<evidence type="ECO:0000313" key="2">
    <source>
        <dbReference type="Proteomes" id="UP000234681"/>
    </source>
</evidence>
<feature type="non-terminal residue" evidence="1">
    <location>
        <position position="53"/>
    </location>
</feature>
<proteinExistence type="predicted"/>
<dbReference type="AlphaFoldDB" id="A6KRI8"/>
<dbReference type="EMBL" id="CH474095">
    <property type="protein sequence ID" value="EDL82857.1"/>
    <property type="molecule type" value="Genomic_DNA"/>
</dbReference>
<evidence type="ECO:0000313" key="1">
    <source>
        <dbReference type="EMBL" id="EDL82857.1"/>
    </source>
</evidence>
<gene>
    <name evidence="1" type="ORF">rCG_41712</name>
</gene>
<organism evidence="1 2">
    <name type="scientific">Rattus norvegicus</name>
    <name type="common">Rat</name>
    <dbReference type="NCBI Taxonomy" id="10116"/>
    <lineage>
        <taxon>Eukaryota</taxon>
        <taxon>Metazoa</taxon>
        <taxon>Chordata</taxon>
        <taxon>Craniata</taxon>
        <taxon>Vertebrata</taxon>
        <taxon>Euteleostomi</taxon>
        <taxon>Mammalia</taxon>
        <taxon>Eutheria</taxon>
        <taxon>Euarchontoglires</taxon>
        <taxon>Glires</taxon>
        <taxon>Rodentia</taxon>
        <taxon>Myomorpha</taxon>
        <taxon>Muroidea</taxon>
        <taxon>Muridae</taxon>
        <taxon>Murinae</taxon>
        <taxon>Rattus</taxon>
    </lineage>
</organism>
<sequence>MALWAPWAQRSSFLMSDWGMGVSCLKSSPSKGLEDQYEDARYKYVYIYKYIFN</sequence>